<keyword evidence="1" id="KW-0472">Membrane</keyword>
<evidence type="ECO:0000313" key="4">
    <source>
        <dbReference type="Proteomes" id="UP000013966"/>
    </source>
</evidence>
<dbReference type="Gene3D" id="3.40.50.620">
    <property type="entry name" value="HUPs"/>
    <property type="match status" value="1"/>
</dbReference>
<dbReference type="KEGG" id="buo:BRPE64_DCDS07760"/>
<protein>
    <recommendedName>
        <fullName evidence="2">DUF218 domain-containing protein</fullName>
    </recommendedName>
</protein>
<dbReference type="GO" id="GO:0000270">
    <property type="term" value="P:peptidoglycan metabolic process"/>
    <property type="evidence" value="ECO:0007669"/>
    <property type="project" value="TreeGrafter"/>
</dbReference>
<dbReference type="PANTHER" id="PTHR30336">
    <property type="entry name" value="INNER MEMBRANE PROTEIN, PROBABLE PERMEASE"/>
    <property type="match status" value="1"/>
</dbReference>
<evidence type="ECO:0000313" key="3">
    <source>
        <dbReference type="EMBL" id="BAN27712.1"/>
    </source>
</evidence>
<dbReference type="InterPro" id="IPR014729">
    <property type="entry name" value="Rossmann-like_a/b/a_fold"/>
</dbReference>
<sequence length="233" mass="26650">MLVLFVTLFIVWKRRRVAIFFVAGAVFWLLGSWLAGPLVRLANLGYDAMNDPRFGTRMVIIVLGGGTQYDRHRHLIPMGDSATRIDLAASLYKRCIETEKECVVLVTGGNPQRHTQSEADLYGGLLLDAGVKRSDLILENKSLNTYENARNTEKILRSRQYDTSVLITSSLHMRRALLTFDAFDLHPQPAVAFIRNPKSWWVPHPEGWIDSNSALRELIGIVRFYVWRWIGMY</sequence>
<reference evidence="3 4" key="1">
    <citation type="journal article" date="2013" name="Genome Announc.">
        <title>Complete Genome Sequence of Burkholderia sp. Strain RPE64, Bacterial Symbiont of the Bean Bug Riptortus pedestris.</title>
        <authorList>
            <person name="Shibata T.F."/>
            <person name="Maeda T."/>
            <person name="Nikoh N."/>
            <person name="Yamaguchi K."/>
            <person name="Oshima K."/>
            <person name="Hattori M."/>
            <person name="Nishiyama T."/>
            <person name="Hasebe M."/>
            <person name="Fukatsu T."/>
            <person name="Kikuchi Y."/>
            <person name="Shigenobu S."/>
        </authorList>
    </citation>
    <scope>NUCLEOTIDE SEQUENCE [LARGE SCALE GENOMIC DNA]</scope>
    <source>
        <plasmid evidence="3 4">p1</plasmid>
    </source>
</reference>
<dbReference type="AlphaFoldDB" id="R4X4Y5"/>
<feature type="domain" description="DUF218" evidence="2">
    <location>
        <begin position="59"/>
        <end position="220"/>
    </location>
</feature>
<reference evidence="3 4" key="2">
    <citation type="journal article" date="2018" name="Int. J. Syst. Evol. Microbiol.">
        <title>Burkholderia insecticola sp. nov., a gut symbiotic bacterium of the bean bug Riptortus pedestris.</title>
        <authorList>
            <person name="Takeshita K."/>
            <person name="Tamaki H."/>
            <person name="Ohbayashi T."/>
            <person name="Meng X.-Y."/>
            <person name="Sone T."/>
            <person name="Mitani Y."/>
            <person name="Peeters C."/>
            <person name="Kikuchi Y."/>
            <person name="Vandamme P."/>
        </authorList>
    </citation>
    <scope>NUCLEOTIDE SEQUENCE [LARGE SCALE GENOMIC DNA]</scope>
    <source>
        <strain evidence="3">RPE64</strain>
        <plasmid evidence="3 4">p1</plasmid>
    </source>
</reference>
<dbReference type="PANTHER" id="PTHR30336:SF4">
    <property type="entry name" value="ENVELOPE BIOGENESIS FACTOR ELYC"/>
    <property type="match status" value="1"/>
</dbReference>
<dbReference type="Pfam" id="PF02698">
    <property type="entry name" value="DUF218"/>
    <property type="match status" value="1"/>
</dbReference>
<dbReference type="CDD" id="cd06259">
    <property type="entry name" value="YdcF-like"/>
    <property type="match status" value="1"/>
</dbReference>
<dbReference type="InterPro" id="IPR003848">
    <property type="entry name" value="DUF218"/>
</dbReference>
<geneLocation type="plasmid" evidence="3 4">
    <name>p1</name>
</geneLocation>
<dbReference type="GO" id="GO:0043164">
    <property type="term" value="P:Gram-negative-bacterium-type cell wall biogenesis"/>
    <property type="evidence" value="ECO:0007669"/>
    <property type="project" value="TreeGrafter"/>
</dbReference>
<evidence type="ECO:0000256" key="1">
    <source>
        <dbReference type="SAM" id="Phobius"/>
    </source>
</evidence>
<name>R4X4Y5_9BURK</name>
<gene>
    <name evidence="3" type="ORF">BRPE64_DCDS07760</name>
</gene>
<dbReference type="HOGENOM" id="CLU_053514_2_0_4"/>
<dbReference type="InterPro" id="IPR051599">
    <property type="entry name" value="Cell_Envelope_Assoc"/>
</dbReference>
<keyword evidence="4" id="KW-1185">Reference proteome</keyword>
<dbReference type="GO" id="GO:0005886">
    <property type="term" value="C:plasma membrane"/>
    <property type="evidence" value="ECO:0007669"/>
    <property type="project" value="TreeGrafter"/>
</dbReference>
<keyword evidence="1" id="KW-1133">Transmembrane helix</keyword>
<keyword evidence="3" id="KW-0614">Plasmid</keyword>
<dbReference type="Proteomes" id="UP000013966">
    <property type="component" value="Plasmid p1"/>
</dbReference>
<dbReference type="EMBL" id="AP013061">
    <property type="protein sequence ID" value="BAN27712.1"/>
    <property type="molecule type" value="Genomic_DNA"/>
</dbReference>
<organism evidence="3 4">
    <name type="scientific">Caballeronia insecticola</name>
    <dbReference type="NCBI Taxonomy" id="758793"/>
    <lineage>
        <taxon>Bacteria</taxon>
        <taxon>Pseudomonadati</taxon>
        <taxon>Pseudomonadota</taxon>
        <taxon>Betaproteobacteria</taxon>
        <taxon>Burkholderiales</taxon>
        <taxon>Burkholderiaceae</taxon>
        <taxon>Caballeronia</taxon>
    </lineage>
</organism>
<feature type="transmembrane region" description="Helical" evidence="1">
    <location>
        <begin position="17"/>
        <end position="36"/>
    </location>
</feature>
<evidence type="ECO:0000259" key="2">
    <source>
        <dbReference type="Pfam" id="PF02698"/>
    </source>
</evidence>
<dbReference type="PATRIC" id="fig|758793.3.peg.5921"/>
<keyword evidence="1" id="KW-0812">Transmembrane</keyword>
<proteinExistence type="predicted"/>
<accession>R4X4Y5</accession>